<proteinExistence type="predicted"/>
<evidence type="ECO:0000313" key="1">
    <source>
        <dbReference type="EMBL" id="KFB07985.1"/>
    </source>
</evidence>
<gene>
    <name evidence="1" type="ORF">P271_851</name>
</gene>
<dbReference type="AlphaFoldDB" id="A0A084U4U9"/>
<comment type="caution">
    <text evidence="1">The sequence shown here is derived from an EMBL/GenBank/DDBJ whole genome shotgun (WGS) entry which is preliminary data.</text>
</comment>
<keyword evidence="2" id="KW-1185">Reference proteome</keyword>
<reference evidence="1 2" key="1">
    <citation type="journal article" date="2014" name="PLoS ONE">
        <title>Reduction of Hydrogen Peroxide Accumulation and Toxicity by a Catalase from Mycoplasma iowae.</title>
        <authorList>
            <person name="Pritchard R.E."/>
            <person name="Prassinos A.J."/>
            <person name="Osborne J.D."/>
            <person name="Raviv Z."/>
            <person name="Balish M.F."/>
        </authorList>
    </citation>
    <scope>NUCLEOTIDE SEQUENCE [LARGE SCALE GENOMIC DNA]</scope>
    <source>
        <strain evidence="1 2">DK-CPA</strain>
    </source>
</reference>
<dbReference type="Proteomes" id="UP000028523">
    <property type="component" value="Unassembled WGS sequence"/>
</dbReference>
<name>A0A084U4U9_MALIO</name>
<evidence type="ECO:0000313" key="2">
    <source>
        <dbReference type="Proteomes" id="UP000028523"/>
    </source>
</evidence>
<organism evidence="1 2">
    <name type="scientific">Malacoplasma iowae DK-CPA</name>
    <dbReference type="NCBI Taxonomy" id="1394179"/>
    <lineage>
        <taxon>Bacteria</taxon>
        <taxon>Bacillati</taxon>
        <taxon>Mycoplasmatota</taxon>
        <taxon>Mycoplasmoidales</taxon>
        <taxon>Mycoplasmoidaceae</taxon>
        <taxon>Malacoplasma</taxon>
    </lineage>
</organism>
<dbReference type="RefSeq" id="WP_036451238.1">
    <property type="nucleotide sequence ID" value="NZ_AWQU01000032.1"/>
</dbReference>
<dbReference type="EMBL" id="AWQU01000032">
    <property type="protein sequence ID" value="KFB07985.1"/>
    <property type="molecule type" value="Genomic_DNA"/>
</dbReference>
<accession>A0A084U4U9</accession>
<protein>
    <submittedName>
        <fullName evidence="1">Uncharacterized protein</fullName>
    </submittedName>
</protein>
<sequence length="302" mass="35124">MADSKLKAEIEKLKNNANVDDGLKQVVLELQNEVVQFENRIKKIIEKANNKLMISSPSQKSEIHIQNVAGNNINNNYDDIQEDDLWIPKELLSDEVKISEMQPLKDNSNIDFLSLINKSTPRKKNNFDVDIIETMEEKITKSDINNNVQEFKSFSDNANLPKFDSSRTLKVTTSDNKNFTISQIKQNENIQKINFAIERNNDLNKKNIDQPLRTQVIRNIEKTNDIDNQYKGFLSKHSLNKELREINYILKRRDREEVNKKRKSLAKTRIIKLNSNSPDNTNNEKSSFSKTIKISFRNNKNI</sequence>